<gene>
    <name evidence="1" type="ORF">D9613_004320</name>
</gene>
<reference evidence="1 2" key="1">
    <citation type="submission" date="2019-12" db="EMBL/GenBank/DDBJ databases">
        <authorList>
            <person name="Floudas D."/>
            <person name="Bentzer J."/>
            <person name="Ahren D."/>
            <person name="Johansson T."/>
            <person name="Persson P."/>
            <person name="Tunlid A."/>
        </authorList>
    </citation>
    <scope>NUCLEOTIDE SEQUENCE [LARGE SCALE GENOMIC DNA]</scope>
    <source>
        <strain evidence="1 2">CBS 102.39</strain>
    </source>
</reference>
<evidence type="ECO:0000313" key="2">
    <source>
        <dbReference type="Proteomes" id="UP000521872"/>
    </source>
</evidence>
<keyword evidence="2" id="KW-1185">Reference proteome</keyword>
<proteinExistence type="predicted"/>
<dbReference type="EMBL" id="JAACJL010000057">
    <property type="protein sequence ID" value="KAF4612012.1"/>
    <property type="molecule type" value="Genomic_DNA"/>
</dbReference>
<dbReference type="Gene3D" id="3.80.10.10">
    <property type="entry name" value="Ribonuclease Inhibitor"/>
    <property type="match status" value="1"/>
</dbReference>
<comment type="caution">
    <text evidence="1">The sequence shown here is derived from an EMBL/GenBank/DDBJ whole genome shotgun (WGS) entry which is preliminary data.</text>
</comment>
<dbReference type="InterPro" id="IPR032675">
    <property type="entry name" value="LRR_dom_sf"/>
</dbReference>
<protein>
    <submittedName>
        <fullName evidence="1">Uncharacterized protein</fullName>
    </submittedName>
</protein>
<organism evidence="1 2">
    <name type="scientific">Agrocybe pediades</name>
    <dbReference type="NCBI Taxonomy" id="84607"/>
    <lineage>
        <taxon>Eukaryota</taxon>
        <taxon>Fungi</taxon>
        <taxon>Dikarya</taxon>
        <taxon>Basidiomycota</taxon>
        <taxon>Agaricomycotina</taxon>
        <taxon>Agaricomycetes</taxon>
        <taxon>Agaricomycetidae</taxon>
        <taxon>Agaricales</taxon>
        <taxon>Agaricineae</taxon>
        <taxon>Strophariaceae</taxon>
        <taxon>Agrocybe</taxon>
    </lineage>
</organism>
<name>A0A8H4VJJ7_9AGAR</name>
<sequence length="361" mass="41456">MHWESKFETRSRRDIEEPYAKFENKGLRPETLSLTRNTFRRVNLSWERVTHVVAHAFSNVGAFRLLRNASRMETCVFKNLDNTLAKLYEDYSKGPFTVHSKLRYLKYQSFTSSGYGNVLTLFDFPSLDRLDYTGLEPAHSVALEHSFRRCTPPLKELRLKHSEVDTYCHLINLLQALPTIERLYLQWASGCGYDNNESAFKGTPQTSEKHTTGDWCRCARVNHADLVHVRDGADDSQQQQRFLPRLQSLEYVDDDWSQGVPWHFIQCCLRNGASGTPGARPLKEVILRKHGVRIIREGVVHPVIPKDVLFEMMALRRAGASIKCTNLHYGEIDWFKASLEFHGLLSAGVVREEGVSDLKVD</sequence>
<dbReference type="AlphaFoldDB" id="A0A8H4VJJ7"/>
<evidence type="ECO:0000313" key="1">
    <source>
        <dbReference type="EMBL" id="KAF4612012.1"/>
    </source>
</evidence>
<accession>A0A8H4VJJ7</accession>
<dbReference type="Proteomes" id="UP000521872">
    <property type="component" value="Unassembled WGS sequence"/>
</dbReference>